<feature type="region of interest" description="Disordered" evidence="1">
    <location>
        <begin position="259"/>
        <end position="332"/>
    </location>
</feature>
<dbReference type="Proteomes" id="UP001629113">
    <property type="component" value="Unassembled WGS sequence"/>
</dbReference>
<feature type="region of interest" description="Disordered" evidence="1">
    <location>
        <begin position="382"/>
        <end position="403"/>
    </location>
</feature>
<protein>
    <recommendedName>
        <fullName evidence="3">C2H2-type domain-containing protein</fullName>
    </recommendedName>
</protein>
<feature type="domain" description="C2H2-type" evidence="3">
    <location>
        <begin position="330"/>
        <end position="355"/>
    </location>
</feature>
<evidence type="ECO:0000313" key="5">
    <source>
        <dbReference type="Proteomes" id="UP001629113"/>
    </source>
</evidence>
<keyword evidence="2" id="KW-0812">Transmembrane</keyword>
<feature type="compositionally biased region" description="Acidic residues" evidence="1">
    <location>
        <begin position="270"/>
        <end position="281"/>
    </location>
</feature>
<dbReference type="SMART" id="SM00355">
    <property type="entry name" value="ZnF_C2H2"/>
    <property type="match status" value="2"/>
</dbReference>
<dbReference type="InterPro" id="IPR013087">
    <property type="entry name" value="Znf_C2H2_type"/>
</dbReference>
<keyword evidence="5" id="KW-1185">Reference proteome</keyword>
<feature type="compositionally biased region" description="Polar residues" evidence="1">
    <location>
        <begin position="301"/>
        <end position="319"/>
    </location>
</feature>
<keyword evidence="2" id="KW-0472">Membrane</keyword>
<accession>A0ABR4PRT5</accession>
<dbReference type="Gene3D" id="3.30.160.60">
    <property type="entry name" value="Classic Zinc Finger"/>
    <property type="match status" value="1"/>
</dbReference>
<keyword evidence="2" id="KW-1133">Transmembrane helix</keyword>
<sequence>MSLVTSITHYNTTMPEQVTPVPDYATLVSTMLQYLEDWITVSSEITQDIRRLKPEDLSLAGRQIADLFSTIMRPPSQLRGSLPSDRYSIARSEPLSAAEIILNWFHDCFEWVSQIKSDIEAIHMEGALRQDPFLLENLYPLLVFFMIPGTNFLHWFLYFWKRHSTPFPRTQFRATVGAPYTIPDIFSRLNFGQEGFVADDNDLQRPNGFWQASYYPVRGAWGSQETYHVLSELLRQNHSVAVRRLMKLQLRTNRMLNSFRQPAPHNQIVELDDNDPGEDCSESNPSTASELGDGDGESVLCSPQSTETSNDSEVTTTSNKLRRSTSGRSKSCPHCPRLKPFTLWKDLERHIDSIHSEAKFYCTIVTCSRFEGGRAFNRVDNRDRHMKKAHGLKLPSKRSPSYK</sequence>
<feature type="domain" description="C2H2-type" evidence="3">
    <location>
        <begin position="360"/>
        <end position="390"/>
    </location>
</feature>
<reference evidence="4 5" key="1">
    <citation type="submission" date="2024-06" db="EMBL/GenBank/DDBJ databases">
        <title>Complete genome of Phlyctema vagabunda strain 19-DSS-EL-015.</title>
        <authorList>
            <person name="Fiorenzani C."/>
        </authorList>
    </citation>
    <scope>NUCLEOTIDE SEQUENCE [LARGE SCALE GENOMIC DNA]</scope>
    <source>
        <strain evidence="4 5">19-DSS-EL-015</strain>
    </source>
</reference>
<evidence type="ECO:0000259" key="3">
    <source>
        <dbReference type="SMART" id="SM00355"/>
    </source>
</evidence>
<name>A0ABR4PRT5_9HELO</name>
<organism evidence="4 5">
    <name type="scientific">Phlyctema vagabunda</name>
    <dbReference type="NCBI Taxonomy" id="108571"/>
    <lineage>
        <taxon>Eukaryota</taxon>
        <taxon>Fungi</taxon>
        <taxon>Dikarya</taxon>
        <taxon>Ascomycota</taxon>
        <taxon>Pezizomycotina</taxon>
        <taxon>Leotiomycetes</taxon>
        <taxon>Helotiales</taxon>
        <taxon>Dermateaceae</taxon>
        <taxon>Phlyctema</taxon>
    </lineage>
</organism>
<comment type="caution">
    <text evidence="4">The sequence shown here is derived from an EMBL/GenBank/DDBJ whole genome shotgun (WGS) entry which is preliminary data.</text>
</comment>
<evidence type="ECO:0000256" key="2">
    <source>
        <dbReference type="SAM" id="Phobius"/>
    </source>
</evidence>
<dbReference type="EMBL" id="JBFCZG010000002">
    <property type="protein sequence ID" value="KAL3425857.1"/>
    <property type="molecule type" value="Genomic_DNA"/>
</dbReference>
<proteinExistence type="predicted"/>
<feature type="transmembrane region" description="Helical" evidence="2">
    <location>
        <begin position="138"/>
        <end position="160"/>
    </location>
</feature>
<gene>
    <name evidence="4" type="ORF">PVAG01_02648</name>
</gene>
<evidence type="ECO:0000313" key="4">
    <source>
        <dbReference type="EMBL" id="KAL3425857.1"/>
    </source>
</evidence>
<evidence type="ECO:0000256" key="1">
    <source>
        <dbReference type="SAM" id="MobiDB-lite"/>
    </source>
</evidence>